<keyword evidence="5" id="KW-0418">Kinase</keyword>
<dbReference type="PROSITE" id="PS51286">
    <property type="entry name" value="RAP"/>
    <property type="match status" value="1"/>
</dbReference>
<dbReference type="FunCoup" id="A0A6P6E0R8">
    <property type="interactions" value="2215"/>
</dbReference>
<dbReference type="GO" id="GO:0005759">
    <property type="term" value="C:mitochondrial matrix"/>
    <property type="evidence" value="ECO:0007669"/>
    <property type="project" value="TreeGrafter"/>
</dbReference>
<dbReference type="Pfam" id="PF06743">
    <property type="entry name" value="FAST_1"/>
    <property type="match status" value="1"/>
</dbReference>
<keyword evidence="5" id="KW-0808">Transferase</keyword>
<dbReference type="GO" id="GO:0003723">
    <property type="term" value="F:RNA binding"/>
    <property type="evidence" value="ECO:0007669"/>
    <property type="project" value="TreeGrafter"/>
</dbReference>
<keyword evidence="2" id="KW-0496">Mitochondrion</keyword>
<dbReference type="InterPro" id="IPR013584">
    <property type="entry name" value="RAP"/>
</dbReference>
<dbReference type="GO" id="GO:0035770">
    <property type="term" value="C:ribonucleoprotein granule"/>
    <property type="evidence" value="ECO:0007669"/>
    <property type="project" value="TreeGrafter"/>
</dbReference>
<organism evidence="4 5">
    <name type="scientific">Octodon degus</name>
    <name type="common">Degu</name>
    <name type="synonym">Sciurus degus</name>
    <dbReference type="NCBI Taxonomy" id="10160"/>
    <lineage>
        <taxon>Eukaryota</taxon>
        <taxon>Metazoa</taxon>
        <taxon>Chordata</taxon>
        <taxon>Craniata</taxon>
        <taxon>Vertebrata</taxon>
        <taxon>Euteleostomi</taxon>
        <taxon>Mammalia</taxon>
        <taxon>Eutheria</taxon>
        <taxon>Euarchontoglires</taxon>
        <taxon>Glires</taxon>
        <taxon>Rodentia</taxon>
        <taxon>Hystricomorpha</taxon>
        <taxon>Octodontidae</taxon>
        <taxon>Octodon</taxon>
    </lineage>
</organism>
<gene>
    <name evidence="5" type="primary">Fastkd2</name>
</gene>
<protein>
    <submittedName>
        <fullName evidence="5">FAST kinase domain-containing protein 2, mitochondrial</fullName>
    </submittedName>
</protein>
<evidence type="ECO:0000256" key="2">
    <source>
        <dbReference type="ARBA" id="ARBA00023128"/>
    </source>
</evidence>
<dbReference type="GO" id="GO:0016301">
    <property type="term" value="F:kinase activity"/>
    <property type="evidence" value="ECO:0007669"/>
    <property type="project" value="UniProtKB-KW"/>
</dbReference>
<keyword evidence="4" id="KW-1185">Reference proteome</keyword>
<dbReference type="InterPro" id="IPR010622">
    <property type="entry name" value="FAST_Leu-rich"/>
</dbReference>
<proteinExistence type="predicted"/>
<dbReference type="InterPro" id="IPR050870">
    <property type="entry name" value="FAST_kinase"/>
</dbReference>
<feature type="domain" description="RAP" evidence="3">
    <location>
        <begin position="602"/>
        <end position="659"/>
    </location>
</feature>
<dbReference type="Proteomes" id="UP000515203">
    <property type="component" value="Unplaced"/>
</dbReference>
<name>A0A6P6E0R8_OCTDE</name>
<evidence type="ECO:0000259" key="3">
    <source>
        <dbReference type="PROSITE" id="PS51286"/>
    </source>
</evidence>
<dbReference type="OrthoDB" id="9369505at2759"/>
<dbReference type="Pfam" id="PF08373">
    <property type="entry name" value="RAP"/>
    <property type="match status" value="1"/>
</dbReference>
<dbReference type="SMART" id="SM00952">
    <property type="entry name" value="RAP"/>
    <property type="match status" value="1"/>
</dbReference>
<evidence type="ECO:0000313" key="5">
    <source>
        <dbReference type="RefSeq" id="XP_023565900.1"/>
    </source>
</evidence>
<reference evidence="5" key="1">
    <citation type="submission" date="2025-08" db="UniProtKB">
        <authorList>
            <consortium name="RefSeq"/>
        </authorList>
    </citation>
    <scope>IDENTIFICATION</scope>
</reference>
<dbReference type="GO" id="GO:0000963">
    <property type="term" value="P:mitochondrial RNA processing"/>
    <property type="evidence" value="ECO:0007669"/>
    <property type="project" value="TreeGrafter"/>
</dbReference>
<evidence type="ECO:0000256" key="1">
    <source>
        <dbReference type="ARBA" id="ARBA00004173"/>
    </source>
</evidence>
<dbReference type="GO" id="GO:0044528">
    <property type="term" value="P:regulation of mitochondrial mRNA stability"/>
    <property type="evidence" value="ECO:0007669"/>
    <property type="project" value="InterPro"/>
</dbReference>
<evidence type="ECO:0000313" key="4">
    <source>
        <dbReference type="Proteomes" id="UP000515203"/>
    </source>
</evidence>
<accession>A0A6P6E0R8</accession>
<dbReference type="PANTHER" id="PTHR21228:SF1">
    <property type="entry name" value="FAST KINASE DOMAIN-CONTAINING PROTEIN 2, MITOCHONDRIAL"/>
    <property type="match status" value="1"/>
</dbReference>
<sequence length="678" mass="77526">MSNKAGSVLWNLTQFSTLAPASRTLSIYSLRLCRPKIAHSKWNLRNLPFNDFGNRMWPSVRYLCQDAFIFKSRNGGFQSERLSVLTVFRVNRLLCSRRLSFDSKQSFVSVGTSHNGLKKVNFHHEVSSEDVVSQEMKPAPINYMKLSEEANSLSDVLDTFAKSPTFPSSKYFLAMWTIAKRMSDDQKRYEKQLMFKHPAFNQLCEQMMREMKIMRYDHLLFSLHAIVKLGVFQNTILVQTSLRVIQERINECDEKGLSVLSTLLEAMEPCKNVHALRTGLWLLVDQQVWKIKDVFILQTVMKYIGKDAPFALKRKLEMKALSELGRFSSLNSQCMFEVLSGMGHRSIALLNECSKRVIDTIHECPIKKLINILQSCKDLQYHNSELFKGIADYVTATFVIWKWKQIVFLLILFEKLGYRPADLMNLFMKKIVKEPELLTRKSVVPILHVYSSLNHINKQQNEEFLEVMASALTDDLHHVSSENLLNAVCSFCVMNYFPSALLDQLLQKDVIHELLTSGDKERNAHKLHFLNACLKLDHSSYGKAVDTALPLLPSSPSYPNAKVAEGLSRLLGDNKGSFSKDVQLPHNYHVDFEIRMDASKRAAVLCVPRSVYCLDSSHPRGYFAVKMRHLNIMGFHVVLVKNWEMEKLSAGDAVTLLKTKIYAAEVLPTTDGNLQSSY</sequence>
<dbReference type="GeneID" id="101587768"/>
<dbReference type="PANTHER" id="PTHR21228">
    <property type="entry name" value="FAST LEU-RICH DOMAIN-CONTAINING"/>
    <property type="match status" value="1"/>
</dbReference>
<dbReference type="CTD" id="22868"/>
<dbReference type="AlphaFoldDB" id="A0A6P6E0R8"/>
<dbReference type="RefSeq" id="XP_023565900.1">
    <property type="nucleotide sequence ID" value="XM_023710132.1"/>
</dbReference>
<dbReference type="InParanoid" id="A0A6P6E0R8"/>
<comment type="subcellular location">
    <subcellularLocation>
        <location evidence="1">Mitochondrion</location>
    </subcellularLocation>
</comment>